<gene>
    <name evidence="1" type="ORF">ACFQ39_13635</name>
</gene>
<reference evidence="2" key="1">
    <citation type="journal article" date="2019" name="Int. J. Syst. Evol. Microbiol.">
        <title>The Global Catalogue of Microorganisms (GCM) 10K type strain sequencing project: providing services to taxonomists for standard genome sequencing and annotation.</title>
        <authorList>
            <consortium name="The Broad Institute Genomics Platform"/>
            <consortium name="The Broad Institute Genome Sequencing Center for Infectious Disease"/>
            <person name="Wu L."/>
            <person name="Ma J."/>
        </authorList>
    </citation>
    <scope>NUCLEOTIDE SEQUENCE [LARGE SCALE GENOMIC DNA]</scope>
    <source>
        <strain evidence="2">CCUG 61485</strain>
    </source>
</reference>
<dbReference type="Proteomes" id="UP001597201">
    <property type="component" value="Unassembled WGS sequence"/>
</dbReference>
<evidence type="ECO:0000313" key="1">
    <source>
        <dbReference type="EMBL" id="MFD1316662.1"/>
    </source>
</evidence>
<protein>
    <submittedName>
        <fullName evidence="1">Uncharacterized protein</fullName>
    </submittedName>
</protein>
<evidence type="ECO:0000313" key="2">
    <source>
        <dbReference type="Proteomes" id="UP001597201"/>
    </source>
</evidence>
<dbReference type="RefSeq" id="WP_377179856.1">
    <property type="nucleotide sequence ID" value="NZ_JBHTMY010000003.1"/>
</dbReference>
<name>A0ABW3Y448_9FLAO</name>
<comment type="caution">
    <text evidence="1">The sequence shown here is derived from an EMBL/GenBank/DDBJ whole genome shotgun (WGS) entry which is preliminary data.</text>
</comment>
<sequence length="178" mass="20678">MKNLILTSFLIVSFTISAQFIENRTFNFGNTLKYSQKAITNMSHNFMQSILEVDEVEEDEPFDFDIKKYLPLGFNPYVVAHLTYTSIAGIFEEEDEKFDFDTKAYLPENFNTAKNASLDAAYAEVNQEPDATFDFDTKSYLPVVFDPFENAEALKKYREYSNISFDFDLEENQLSYVK</sequence>
<proteinExistence type="predicted"/>
<keyword evidence="2" id="KW-1185">Reference proteome</keyword>
<dbReference type="EMBL" id="JBHTMY010000003">
    <property type="protein sequence ID" value="MFD1316662.1"/>
    <property type="molecule type" value="Genomic_DNA"/>
</dbReference>
<organism evidence="1 2">
    <name type="scientific">Namhaeicola litoreus</name>
    <dbReference type="NCBI Taxonomy" id="1052145"/>
    <lineage>
        <taxon>Bacteria</taxon>
        <taxon>Pseudomonadati</taxon>
        <taxon>Bacteroidota</taxon>
        <taxon>Flavobacteriia</taxon>
        <taxon>Flavobacteriales</taxon>
        <taxon>Flavobacteriaceae</taxon>
        <taxon>Namhaeicola</taxon>
    </lineage>
</organism>
<accession>A0ABW3Y448</accession>